<keyword evidence="3" id="KW-1185">Reference proteome</keyword>
<dbReference type="EMBL" id="AP018448">
    <property type="protein sequence ID" value="BBC35221.1"/>
    <property type="molecule type" value="Genomic_DNA"/>
</dbReference>
<accession>A0ABM7FFA5</accession>
<reference evidence="2 3" key="2">
    <citation type="journal article" date="2023" name="ChemBioChem">
        <title>Acyltransferase Domain Exchange between Two Independent Type I Polyketide Synthases in the Same Producer Strain of Macrolide Antibiotics.</title>
        <authorList>
            <person name="Kudo F."/>
            <person name="Kishikawa K."/>
            <person name="Tsuboi K."/>
            <person name="Kido T."/>
            <person name="Usui T."/>
            <person name="Hashimoto J."/>
            <person name="Shin-Ya K."/>
            <person name="Miyanaga A."/>
            <person name="Eguchi T."/>
        </authorList>
    </citation>
    <scope>NUCLEOTIDE SEQUENCE [LARGE SCALE GENOMIC DNA]</scope>
    <source>
        <strain evidence="2 3">A-8890</strain>
    </source>
</reference>
<feature type="region of interest" description="Disordered" evidence="1">
    <location>
        <begin position="24"/>
        <end position="67"/>
    </location>
</feature>
<proteinExistence type="predicted"/>
<feature type="region of interest" description="Disordered" evidence="1">
    <location>
        <begin position="89"/>
        <end position="109"/>
    </location>
</feature>
<feature type="compositionally biased region" description="Basic and acidic residues" evidence="1">
    <location>
        <begin position="40"/>
        <end position="53"/>
    </location>
</feature>
<evidence type="ECO:0000256" key="1">
    <source>
        <dbReference type="SAM" id="MobiDB-lite"/>
    </source>
</evidence>
<organism evidence="2 3">
    <name type="scientific">Streptomyces graminofaciens</name>
    <dbReference type="NCBI Taxonomy" id="68212"/>
    <lineage>
        <taxon>Bacteria</taxon>
        <taxon>Bacillati</taxon>
        <taxon>Actinomycetota</taxon>
        <taxon>Actinomycetes</taxon>
        <taxon>Kitasatosporales</taxon>
        <taxon>Streptomycetaceae</taxon>
        <taxon>Streptomyces</taxon>
    </lineage>
</organism>
<feature type="compositionally biased region" description="Basic and acidic residues" evidence="1">
    <location>
        <begin position="96"/>
        <end position="109"/>
    </location>
</feature>
<gene>
    <name evidence="2" type="ORF">SGFS_065150</name>
</gene>
<protein>
    <submittedName>
        <fullName evidence="2">Uncharacterized protein</fullName>
    </submittedName>
</protein>
<evidence type="ECO:0000313" key="2">
    <source>
        <dbReference type="EMBL" id="BBC35221.1"/>
    </source>
</evidence>
<sequence length="109" mass="12139">MRIVSASKHAAVLARLARQARELEDEKKANAGHAATIQRLRAELDQQRDRKPDGPVQQPKPAVGDAELQRRLSLALRRASELQQRLDELQASNDAASRELQDLRRGVAS</sequence>
<evidence type="ECO:0000313" key="3">
    <source>
        <dbReference type="Proteomes" id="UP001321542"/>
    </source>
</evidence>
<dbReference type="Proteomes" id="UP001321542">
    <property type="component" value="Chromosome"/>
</dbReference>
<name>A0ABM7FFA5_9ACTN</name>
<dbReference type="RefSeq" id="WP_286255404.1">
    <property type="nucleotide sequence ID" value="NZ_AP018448.1"/>
</dbReference>
<reference evidence="2 3" key="1">
    <citation type="journal article" date="2010" name="ChemBioChem">
        <title>Cloning and characterization of the biosynthetic gene cluster of 16-membered macrolide antibiotic FD-891: involvement of a dual functional cytochrome P450 monooxygenase catalyzing epoxidation and hydroxylation.</title>
        <authorList>
            <person name="Kudo F."/>
            <person name="Motegi A."/>
            <person name="Mizoue K."/>
            <person name="Eguchi T."/>
        </authorList>
    </citation>
    <scope>NUCLEOTIDE SEQUENCE [LARGE SCALE GENOMIC DNA]</scope>
    <source>
        <strain evidence="2 3">A-8890</strain>
    </source>
</reference>